<name>A0ABV6N2W2_9PSEU</name>
<organism evidence="1 2">
    <name type="scientific">Kutzneria chonburiensis</name>
    <dbReference type="NCBI Taxonomy" id="1483604"/>
    <lineage>
        <taxon>Bacteria</taxon>
        <taxon>Bacillati</taxon>
        <taxon>Actinomycetota</taxon>
        <taxon>Actinomycetes</taxon>
        <taxon>Pseudonocardiales</taxon>
        <taxon>Pseudonocardiaceae</taxon>
        <taxon>Kutzneria</taxon>
    </lineage>
</organism>
<proteinExistence type="predicted"/>
<reference evidence="1 2" key="1">
    <citation type="submission" date="2024-09" db="EMBL/GenBank/DDBJ databases">
        <authorList>
            <person name="Sun Q."/>
            <person name="Mori K."/>
        </authorList>
    </citation>
    <scope>NUCLEOTIDE SEQUENCE [LARGE SCALE GENOMIC DNA]</scope>
    <source>
        <strain evidence="1 2">TBRC 1432</strain>
    </source>
</reference>
<protein>
    <recommendedName>
        <fullName evidence="3">LSM domain-containing protein</fullName>
    </recommendedName>
</protein>
<gene>
    <name evidence="1" type="ORF">ACFFH7_35815</name>
</gene>
<keyword evidence="2" id="KW-1185">Reference proteome</keyword>
<accession>A0ABV6N2W2</accession>
<evidence type="ECO:0000313" key="2">
    <source>
        <dbReference type="Proteomes" id="UP001589810"/>
    </source>
</evidence>
<sequence>MRAALRARFLVFLRDGGSFSGLLVDVDDRTAMFTDVKLVQAHGTLPADGTVFVDRARIAYLQDGG</sequence>
<evidence type="ECO:0008006" key="3">
    <source>
        <dbReference type="Google" id="ProtNLM"/>
    </source>
</evidence>
<dbReference type="Proteomes" id="UP001589810">
    <property type="component" value="Unassembled WGS sequence"/>
</dbReference>
<evidence type="ECO:0000313" key="1">
    <source>
        <dbReference type="EMBL" id="MFC0546923.1"/>
    </source>
</evidence>
<dbReference type="RefSeq" id="WP_273937163.1">
    <property type="nucleotide sequence ID" value="NZ_CP097263.1"/>
</dbReference>
<dbReference type="EMBL" id="JBHLUD010000013">
    <property type="protein sequence ID" value="MFC0546923.1"/>
    <property type="molecule type" value="Genomic_DNA"/>
</dbReference>
<comment type="caution">
    <text evidence="1">The sequence shown here is derived from an EMBL/GenBank/DDBJ whole genome shotgun (WGS) entry which is preliminary data.</text>
</comment>